<proteinExistence type="inferred from homology"/>
<organism evidence="13 14">
    <name type="scientific">Daldinia eschscholtzii</name>
    <dbReference type="NCBI Taxonomy" id="292717"/>
    <lineage>
        <taxon>Eukaryota</taxon>
        <taxon>Fungi</taxon>
        <taxon>Dikarya</taxon>
        <taxon>Ascomycota</taxon>
        <taxon>Pezizomycotina</taxon>
        <taxon>Sordariomycetes</taxon>
        <taxon>Xylariomycetidae</taxon>
        <taxon>Xylariales</taxon>
        <taxon>Hypoxylaceae</taxon>
        <taxon>Daldinia</taxon>
    </lineage>
</organism>
<dbReference type="InterPro" id="IPR033599">
    <property type="entry name" value="TAF1B/Rrn7"/>
</dbReference>
<feature type="compositionally biased region" description="Polar residues" evidence="10">
    <location>
        <begin position="388"/>
        <end position="405"/>
    </location>
</feature>
<feature type="domain" description="Rrn7/TAF1B N-terminal cyclin" evidence="11">
    <location>
        <begin position="85"/>
        <end position="231"/>
    </location>
</feature>
<evidence type="ECO:0000259" key="11">
    <source>
        <dbReference type="Pfam" id="PF20644"/>
    </source>
</evidence>
<dbReference type="GO" id="GO:0070860">
    <property type="term" value="C:RNA polymerase I core factor complex"/>
    <property type="evidence" value="ECO:0007669"/>
    <property type="project" value="InterPro"/>
</dbReference>
<evidence type="ECO:0000313" key="14">
    <source>
        <dbReference type="Proteomes" id="UP001369815"/>
    </source>
</evidence>
<dbReference type="EMBL" id="JBANMG010000001">
    <property type="protein sequence ID" value="KAK6957385.1"/>
    <property type="molecule type" value="Genomic_DNA"/>
</dbReference>
<protein>
    <recommendedName>
        <fullName evidence="15">RRN7-type domain-containing protein</fullName>
    </recommendedName>
</protein>
<evidence type="ECO:0000256" key="1">
    <source>
        <dbReference type="ARBA" id="ARBA00004604"/>
    </source>
</evidence>
<keyword evidence="3" id="KW-0479">Metal-binding</keyword>
<sequence length="515" mass="58522">MAPTKYHRFRGGERCDECGARQWYAQDAIRYCRNGHRLEGFAEHEGDEDAFGTQGKVSRKKKEPKKKVAVKLSGDEGRELYLEVLQLILLRQVWWLVREKGFPEDFEEIVRALWALRVRNLPLRESGEGTRKRKGDVSEESDGYASSAALFSSQSEGTGAESSAFDLSDATTATWAPDARRRWKLPKLMDSLALCYLGCLVRRLPATTADFCGWAQRGELDFLAAFNNIPRNVRDRLPAEYHRALQVRDHIPAGRLQAAVQELADYSYPVGGKRIRTMDNPEVLLIALVVVSAKLLYPLDGIERPPRSRYDPRSISIDWKKWQESMQDNTTGKSSLIGGEEYKVTPEEALTMNKEKLDDFMDWFEKTWIGDGEPKTAERIREPFMGQTRPSDPSNPNKQPENTDMGQIRSRYEAINNSMKIIEPTPYDPEDSGKQRSEDFCPVWRTPEELPDAAKVFYEKAASIAAIPLHTLVRGATQVERRLEVWCIQRAKERDKGKGEGKGKGKAVWTGDDSD</sequence>
<dbReference type="GO" id="GO:0042790">
    <property type="term" value="P:nucleolar large rRNA transcription by RNA polymerase I"/>
    <property type="evidence" value="ECO:0007669"/>
    <property type="project" value="TreeGrafter"/>
</dbReference>
<keyword evidence="4" id="KW-0863">Zinc-finger</keyword>
<evidence type="ECO:0000256" key="9">
    <source>
        <dbReference type="ARBA" id="ARBA00023242"/>
    </source>
</evidence>
<reference evidence="13 14" key="1">
    <citation type="journal article" date="2024" name="Front Chem Biol">
        <title>Unveiling the potential of Daldinia eschscholtzii MFLUCC 19-0629 through bioactivity and bioinformatics studies for enhanced sustainable agriculture production.</title>
        <authorList>
            <person name="Brooks S."/>
            <person name="Weaver J.A."/>
            <person name="Klomchit A."/>
            <person name="Alharthi S.A."/>
            <person name="Onlamun T."/>
            <person name="Nurani R."/>
            <person name="Vong T.K."/>
            <person name="Alberti F."/>
            <person name="Greco C."/>
        </authorList>
    </citation>
    <scope>NUCLEOTIDE SEQUENCE [LARGE SCALE GENOMIC DNA]</scope>
    <source>
        <strain evidence="13">MFLUCC 19-0629</strain>
    </source>
</reference>
<evidence type="ECO:0000313" key="13">
    <source>
        <dbReference type="EMBL" id="KAK6957385.1"/>
    </source>
</evidence>
<dbReference type="Pfam" id="PF20644">
    <property type="entry name" value="Rrn7_cyclin_N"/>
    <property type="match status" value="1"/>
</dbReference>
<feature type="compositionally biased region" description="Basic and acidic residues" evidence="10">
    <location>
        <begin position="490"/>
        <end position="503"/>
    </location>
</feature>
<evidence type="ECO:0000256" key="4">
    <source>
        <dbReference type="ARBA" id="ARBA00022771"/>
    </source>
</evidence>
<keyword evidence="14" id="KW-1185">Reference proteome</keyword>
<evidence type="ECO:0000256" key="5">
    <source>
        <dbReference type="ARBA" id="ARBA00022833"/>
    </source>
</evidence>
<comment type="subcellular location">
    <subcellularLocation>
        <location evidence="1">Nucleus</location>
        <location evidence="1">Nucleolus</location>
    </subcellularLocation>
</comment>
<dbReference type="PANTHER" id="PTHR31576">
    <property type="entry name" value="TATA BOX-BINDING PROTEIN-ASSOCIATED FACTOR RNA POLYMERASE I SUBUNIT B"/>
    <property type="match status" value="1"/>
</dbReference>
<keyword evidence="7" id="KW-0238">DNA-binding</keyword>
<keyword evidence="5" id="KW-0862">Zinc</keyword>
<keyword evidence="8" id="KW-0804">Transcription</keyword>
<feature type="region of interest" description="Disordered" evidence="10">
    <location>
        <begin position="384"/>
        <end position="405"/>
    </location>
</feature>
<evidence type="ECO:0000256" key="7">
    <source>
        <dbReference type="ARBA" id="ARBA00023125"/>
    </source>
</evidence>
<dbReference type="Pfam" id="PF20645">
    <property type="entry name" value="Rrn7_cyclin_C"/>
    <property type="match status" value="1"/>
</dbReference>
<comment type="caution">
    <text evidence="13">The sequence shown here is derived from an EMBL/GenBank/DDBJ whole genome shotgun (WGS) entry which is preliminary data.</text>
</comment>
<evidence type="ECO:0000256" key="3">
    <source>
        <dbReference type="ARBA" id="ARBA00022723"/>
    </source>
</evidence>
<feature type="region of interest" description="Disordered" evidence="10">
    <location>
        <begin position="490"/>
        <end position="515"/>
    </location>
</feature>
<evidence type="ECO:0000256" key="10">
    <source>
        <dbReference type="SAM" id="MobiDB-lite"/>
    </source>
</evidence>
<evidence type="ECO:0000256" key="8">
    <source>
        <dbReference type="ARBA" id="ARBA00023163"/>
    </source>
</evidence>
<evidence type="ECO:0008006" key="15">
    <source>
        <dbReference type="Google" id="ProtNLM"/>
    </source>
</evidence>
<dbReference type="AlphaFoldDB" id="A0AAX6MXP5"/>
<gene>
    <name evidence="13" type="ORF">Daesc_000169</name>
</gene>
<comment type="similarity">
    <text evidence="2">Belongs to the RRN7/TAF1B family.</text>
</comment>
<dbReference type="GO" id="GO:0008270">
    <property type="term" value="F:zinc ion binding"/>
    <property type="evidence" value="ECO:0007669"/>
    <property type="project" value="UniProtKB-KW"/>
</dbReference>
<dbReference type="PANTHER" id="PTHR31576:SF2">
    <property type="entry name" value="TATA BOX-BINDING PROTEIN-ASSOCIATED FACTOR RNA POLYMERASE I SUBUNIT B"/>
    <property type="match status" value="1"/>
</dbReference>
<dbReference type="InterPro" id="IPR048540">
    <property type="entry name" value="Rrn7_cyclin_N"/>
</dbReference>
<name>A0AAX6MXP5_9PEZI</name>
<dbReference type="GO" id="GO:0001164">
    <property type="term" value="F:RNA polymerase I core promoter sequence-specific DNA binding"/>
    <property type="evidence" value="ECO:0007669"/>
    <property type="project" value="InterPro"/>
</dbReference>
<accession>A0AAX6MXP5</accession>
<dbReference type="InterPro" id="IPR048538">
    <property type="entry name" value="Rrn7_cyclin_C"/>
</dbReference>
<feature type="domain" description="Rrn7/TAF1B C-terminal cyclin" evidence="12">
    <location>
        <begin position="272"/>
        <end position="368"/>
    </location>
</feature>
<keyword evidence="9" id="KW-0539">Nucleus</keyword>
<dbReference type="Proteomes" id="UP001369815">
    <property type="component" value="Unassembled WGS sequence"/>
</dbReference>
<evidence type="ECO:0000259" key="12">
    <source>
        <dbReference type="Pfam" id="PF20645"/>
    </source>
</evidence>
<evidence type="ECO:0000256" key="2">
    <source>
        <dbReference type="ARBA" id="ARBA00006899"/>
    </source>
</evidence>
<keyword evidence="6" id="KW-0805">Transcription regulation</keyword>
<evidence type="ECO:0000256" key="6">
    <source>
        <dbReference type="ARBA" id="ARBA00023015"/>
    </source>
</evidence>